<dbReference type="InterPro" id="IPR033010">
    <property type="entry name" value="Cdc20/Fizzy"/>
</dbReference>
<dbReference type="GO" id="GO:1905786">
    <property type="term" value="P:positive regulation of anaphase-promoting complex-dependent catabolic process"/>
    <property type="evidence" value="ECO:0007669"/>
    <property type="project" value="TreeGrafter"/>
</dbReference>
<dbReference type="EMBL" id="MPGH01000132">
    <property type="protein sequence ID" value="OLN86159.1"/>
    <property type="molecule type" value="Genomic_DNA"/>
</dbReference>
<dbReference type="STRING" id="708187.A0A1Q8RPB1"/>
<dbReference type="SMART" id="SM00320">
    <property type="entry name" value="WD40"/>
    <property type="match status" value="2"/>
</dbReference>
<keyword evidence="2" id="KW-0677">Repeat</keyword>
<dbReference type="Gene3D" id="2.130.10.10">
    <property type="entry name" value="YVTN repeat-like/Quinoprotein amine dehydrogenase"/>
    <property type="match status" value="1"/>
</dbReference>
<dbReference type="PROSITE" id="PS50082">
    <property type="entry name" value="WD_REPEATS_2"/>
    <property type="match status" value="1"/>
</dbReference>
<dbReference type="InterPro" id="IPR001680">
    <property type="entry name" value="WD40_rpt"/>
</dbReference>
<feature type="region of interest" description="Disordered" evidence="4">
    <location>
        <begin position="92"/>
        <end position="112"/>
    </location>
</feature>
<dbReference type="GO" id="GO:0010997">
    <property type="term" value="F:anaphase-promoting complex binding"/>
    <property type="evidence" value="ECO:0007669"/>
    <property type="project" value="InterPro"/>
</dbReference>
<evidence type="ECO:0000313" key="5">
    <source>
        <dbReference type="EMBL" id="OLN86159.1"/>
    </source>
</evidence>
<evidence type="ECO:0000256" key="2">
    <source>
        <dbReference type="ARBA" id="ARBA00022737"/>
    </source>
</evidence>
<protein>
    <submittedName>
        <fullName evidence="5">Putative WD repeat-containing protein C13G6.08</fullName>
    </submittedName>
</protein>
<dbReference type="SUPFAM" id="SSF50978">
    <property type="entry name" value="WD40 repeat-like"/>
    <property type="match status" value="1"/>
</dbReference>
<dbReference type="GO" id="GO:1990757">
    <property type="term" value="F:ubiquitin ligase activator activity"/>
    <property type="evidence" value="ECO:0007669"/>
    <property type="project" value="TreeGrafter"/>
</dbReference>
<evidence type="ECO:0000256" key="4">
    <source>
        <dbReference type="SAM" id="MobiDB-lite"/>
    </source>
</evidence>
<dbReference type="GO" id="GO:0031145">
    <property type="term" value="P:anaphase-promoting complex-dependent catabolic process"/>
    <property type="evidence" value="ECO:0007669"/>
    <property type="project" value="TreeGrafter"/>
</dbReference>
<feature type="compositionally biased region" description="Polar residues" evidence="4">
    <location>
        <begin position="435"/>
        <end position="447"/>
    </location>
</feature>
<sequence>MASYLQHRQGQRERIQQPPRVLAIARLLSHQASEVGICTGVPRQSARPDPFRTPPRLTAPIASDFRSVSGSSAGSTSVLSVAPSNRSSVGLAGSGTAWTPRMTTPPTSAAVNGGRGRYLRTGTNVQLFTANFSSSRLKQKEDIEQHQGRLAEALKIDQVARILDFGRPSSPHERVARLETREPLHLLRTNWNGSEWVTHSKNATVHPSADRKLPVAPYRVLDAPGLRDDYYSSVLAYSPTCQSLAVGLDGTVYKWSESTGPRTVYNAPWRRHSWVTSISLSSAQGGKAILAVGRKDGVFALMSFSNESFPRFEMKQQGSVDCVSWRPTVTMRPSKNPCNPDIPVPTEDLLVGDDKGTIHYYVVEWPSIWEVSRDNWHGRVTHVASIAAHTQQICALVWSPDGRDFVSGSNDNAACYFEVGKMMKSRLKHWDSSTATARTNRWPSNDGSLPEVGQAEHRTRNPREPSDSLESLINTVLGNETVEIGVDGILRRAVQSPAEDTRHFGRGEEKWC</sequence>
<organism evidence="5 6">
    <name type="scientific">Colletotrichum chlorophyti</name>
    <dbReference type="NCBI Taxonomy" id="708187"/>
    <lineage>
        <taxon>Eukaryota</taxon>
        <taxon>Fungi</taxon>
        <taxon>Dikarya</taxon>
        <taxon>Ascomycota</taxon>
        <taxon>Pezizomycotina</taxon>
        <taxon>Sordariomycetes</taxon>
        <taxon>Hypocreomycetidae</taxon>
        <taxon>Glomerellales</taxon>
        <taxon>Glomerellaceae</taxon>
        <taxon>Colletotrichum</taxon>
    </lineage>
</organism>
<dbReference type="InterPro" id="IPR036322">
    <property type="entry name" value="WD40_repeat_dom_sf"/>
</dbReference>
<comment type="caution">
    <text evidence="5">The sequence shown here is derived from an EMBL/GenBank/DDBJ whole genome shotgun (WGS) entry which is preliminary data.</text>
</comment>
<dbReference type="OrthoDB" id="10263272at2759"/>
<evidence type="ECO:0000313" key="6">
    <source>
        <dbReference type="Proteomes" id="UP000186583"/>
    </source>
</evidence>
<feature type="region of interest" description="Disordered" evidence="4">
    <location>
        <begin position="435"/>
        <end position="468"/>
    </location>
</feature>
<dbReference type="PANTHER" id="PTHR19918">
    <property type="entry name" value="CELL DIVISION CYCLE 20 CDC20 FIZZY -RELATED"/>
    <property type="match status" value="1"/>
</dbReference>
<accession>A0A1Q8RPB1</accession>
<dbReference type="AlphaFoldDB" id="A0A1Q8RPB1"/>
<feature type="compositionally biased region" description="Basic and acidic residues" evidence="4">
    <location>
        <begin position="454"/>
        <end position="466"/>
    </location>
</feature>
<dbReference type="Proteomes" id="UP000186583">
    <property type="component" value="Unassembled WGS sequence"/>
</dbReference>
<name>A0A1Q8RPB1_9PEZI</name>
<feature type="repeat" description="WD" evidence="3">
    <location>
        <begin position="386"/>
        <end position="419"/>
    </location>
</feature>
<feature type="compositionally biased region" description="Polar residues" evidence="4">
    <location>
        <begin position="101"/>
        <end position="110"/>
    </location>
</feature>
<dbReference type="GO" id="GO:0005680">
    <property type="term" value="C:anaphase-promoting complex"/>
    <property type="evidence" value="ECO:0007669"/>
    <property type="project" value="TreeGrafter"/>
</dbReference>
<dbReference type="InterPro" id="IPR015943">
    <property type="entry name" value="WD40/YVTN_repeat-like_dom_sf"/>
</dbReference>
<dbReference type="PANTHER" id="PTHR19918:SF5">
    <property type="entry name" value="MEIOSIS-SPECIFIC APC_C ACTIVATOR PROTEIN AMA1"/>
    <property type="match status" value="1"/>
</dbReference>
<evidence type="ECO:0000256" key="3">
    <source>
        <dbReference type="PROSITE-ProRule" id="PRU00221"/>
    </source>
</evidence>
<proteinExistence type="predicted"/>
<keyword evidence="6" id="KW-1185">Reference proteome</keyword>
<keyword evidence="1 3" id="KW-0853">WD repeat</keyword>
<evidence type="ECO:0000256" key="1">
    <source>
        <dbReference type="ARBA" id="ARBA00022574"/>
    </source>
</evidence>
<gene>
    <name evidence="5" type="ORF">CCHL11_04189</name>
</gene>
<reference evidence="5 6" key="1">
    <citation type="submission" date="2016-11" db="EMBL/GenBank/DDBJ databases">
        <title>Draft Genome Assembly of Colletotrichum chlorophyti a pathogen of herbaceous plants.</title>
        <authorList>
            <person name="Gan P."/>
            <person name="Narusaka M."/>
            <person name="Tsushima A."/>
            <person name="Narusaka Y."/>
            <person name="Takano Y."/>
            <person name="Shirasu K."/>
        </authorList>
    </citation>
    <scope>NUCLEOTIDE SEQUENCE [LARGE SCALE GENOMIC DNA]</scope>
    <source>
        <strain evidence="5 6">NTL11</strain>
    </source>
</reference>